<proteinExistence type="predicted"/>
<reference evidence="2 3" key="1">
    <citation type="submission" date="2020-07" db="EMBL/GenBank/DDBJ databases">
        <title>Sequencing the genomes of 1000 actinobacteria strains.</title>
        <authorList>
            <person name="Klenk H.-P."/>
        </authorList>
    </citation>
    <scope>NUCLEOTIDE SEQUENCE [LARGE SCALE GENOMIC DNA]</scope>
    <source>
        <strain evidence="2 3">DSM 44749</strain>
    </source>
</reference>
<comment type="caution">
    <text evidence="2">The sequence shown here is derived from an EMBL/GenBank/DDBJ whole genome shotgun (WGS) entry which is preliminary data.</text>
</comment>
<evidence type="ECO:0000256" key="1">
    <source>
        <dbReference type="SAM" id="MobiDB-lite"/>
    </source>
</evidence>
<name>A0A852W6X4_PSEA5</name>
<keyword evidence="3" id="KW-1185">Reference proteome</keyword>
<evidence type="ECO:0000313" key="2">
    <source>
        <dbReference type="EMBL" id="NYG02075.1"/>
    </source>
</evidence>
<evidence type="ECO:0000313" key="3">
    <source>
        <dbReference type="Proteomes" id="UP000549695"/>
    </source>
</evidence>
<dbReference type="Proteomes" id="UP000549695">
    <property type="component" value="Unassembled WGS sequence"/>
</dbReference>
<accession>A0A852W6X4</accession>
<dbReference type="AlphaFoldDB" id="A0A852W6X4"/>
<feature type="region of interest" description="Disordered" evidence="1">
    <location>
        <begin position="1"/>
        <end position="71"/>
    </location>
</feature>
<sequence length="71" mass="8137">MWTDQEAAAFEDDAPAELDEELDDEEAEEDEELDEDEESEDDELDDELSDFADSDEAPDPLLTEPERESVR</sequence>
<gene>
    <name evidence="2" type="ORF">HDA37_002360</name>
</gene>
<organism evidence="2 3">
    <name type="scientific">Pseudonocardia alni</name>
    <name type="common">Amycolata alni</name>
    <dbReference type="NCBI Taxonomy" id="33907"/>
    <lineage>
        <taxon>Bacteria</taxon>
        <taxon>Bacillati</taxon>
        <taxon>Actinomycetota</taxon>
        <taxon>Actinomycetes</taxon>
        <taxon>Pseudonocardiales</taxon>
        <taxon>Pseudonocardiaceae</taxon>
        <taxon>Pseudonocardia</taxon>
    </lineage>
</organism>
<feature type="compositionally biased region" description="Acidic residues" evidence="1">
    <location>
        <begin position="9"/>
        <end position="58"/>
    </location>
</feature>
<protein>
    <submittedName>
        <fullName evidence="2">Uncharacterized protein</fullName>
    </submittedName>
</protein>
<dbReference type="EMBL" id="JACCCZ010000001">
    <property type="protein sequence ID" value="NYG02075.1"/>
    <property type="molecule type" value="Genomic_DNA"/>
</dbReference>